<reference evidence="2" key="1">
    <citation type="submission" date="2014-10" db="EMBL/GenBank/DDBJ databases">
        <authorList>
            <person name="King R."/>
        </authorList>
    </citation>
    <scope>NUCLEOTIDE SEQUENCE [LARGE SCALE GENOMIC DNA]</scope>
    <source>
        <strain evidence="2">A3/5</strain>
    </source>
</reference>
<organism evidence="1 2">
    <name type="scientific">Fusarium venenatum</name>
    <dbReference type="NCBI Taxonomy" id="56646"/>
    <lineage>
        <taxon>Eukaryota</taxon>
        <taxon>Fungi</taxon>
        <taxon>Dikarya</taxon>
        <taxon>Ascomycota</taxon>
        <taxon>Pezizomycotina</taxon>
        <taxon>Sordariomycetes</taxon>
        <taxon>Hypocreomycetidae</taxon>
        <taxon>Hypocreales</taxon>
        <taxon>Nectriaceae</taxon>
        <taxon>Fusarium</taxon>
    </lineage>
</organism>
<dbReference type="AlphaFoldDB" id="A0A2L2T5H2"/>
<dbReference type="EMBL" id="LN649232">
    <property type="protein sequence ID" value="CEI39138.1"/>
    <property type="molecule type" value="Genomic_DNA"/>
</dbReference>
<dbReference type="Proteomes" id="UP000245910">
    <property type="component" value="Chromosome IIII"/>
</dbReference>
<accession>A0A2L2T5H2</accession>
<proteinExistence type="predicted"/>
<evidence type="ECO:0000313" key="2">
    <source>
        <dbReference type="Proteomes" id="UP000245910"/>
    </source>
</evidence>
<keyword evidence="2" id="KW-1185">Reference proteome</keyword>
<sequence>MAILDAPTFYLAEVFAAKDSKCHDAIPGNRKPLRHYGNRPDDLAAISQMGNLAPLDNKLALPGRSFGLNANEPCQVQVGAANEQYAEKTMPLRNSEHCGEP</sequence>
<protein>
    <submittedName>
        <fullName evidence="1">Uncharacterized protein</fullName>
    </submittedName>
</protein>
<name>A0A2L2T5H2_9HYPO</name>
<evidence type="ECO:0000313" key="1">
    <source>
        <dbReference type="EMBL" id="CEI39138.1"/>
    </source>
</evidence>